<keyword evidence="4" id="KW-1133">Transmembrane helix</keyword>
<dbReference type="Pfam" id="PF00135">
    <property type="entry name" value="COesterase"/>
    <property type="match status" value="1"/>
</dbReference>
<dbReference type="AlphaFoldDB" id="A0A8S4Q6R4"/>
<keyword evidence="2 3" id="KW-0378">Hydrolase</keyword>
<dbReference type="PROSITE" id="PS00122">
    <property type="entry name" value="CARBOXYLESTERASE_B_1"/>
    <property type="match status" value="1"/>
</dbReference>
<sequence>MSQIQMNWRPWRGLVTLITQGLVMYAYAYATKEPVRTEVLQGKLEGVRITRNDNFESSKTNVIDAYLAIPYARPPVEEHRFRNPDTAAVWQGIKNATLPGPVCPQPHTEYLVEGGWDMDEDCLILNVHSPFEAGNPAAKYPVMFYIHGGSYSSGSGYMYTGEVLAQTGVVVVTINYRLGFFGFFTDENSLSGNYGLYDQLLALQWTKDNIGAFRGDPDLITIFGNSAGGSSVGLHLFSPLSQGLFHRAIIQSGPPNAFWAVHNKTVNLQSYAREVAEKLNCNFNGDPDVECLQKQHWANILDKTEHLPRISPSNTNMKPWIDGRFVLESPDYNLQMGVFHKVPTMIGFTTSEWASNIGWFLREYFTERNKNPTKNWELDRQTFLDCIDHVVTVRFGWDKAVSEVIKNMYTDWDNINDQNITRQKYIDFVSDLSLVVPSIYMGARLAKADDSQVYMYSFDVTSSIFPKKWMGSYHGNELNYLFGSPFTGLNVDGQEGRYRVFTEDDKRESGNVMELWSNFAKYGKPTPEGHKKGTYWSLMSEEGEYLHISNKKAVMKKQLKPDKVAFWQKLIPKLQNMVTSSRYELEDKGLATWIFACISIVLLLIIIVLIVALVRSHVSEDLKYKRASNSGSSPEFV</sequence>
<accession>A0A8S4Q6R4</accession>
<evidence type="ECO:0000256" key="2">
    <source>
        <dbReference type="ARBA" id="ARBA00022801"/>
    </source>
</evidence>
<evidence type="ECO:0000256" key="4">
    <source>
        <dbReference type="SAM" id="Phobius"/>
    </source>
</evidence>
<dbReference type="InterPro" id="IPR029058">
    <property type="entry name" value="AB_hydrolase_fold"/>
</dbReference>
<evidence type="ECO:0000259" key="5">
    <source>
        <dbReference type="Pfam" id="PF00135"/>
    </source>
</evidence>
<evidence type="ECO:0000313" key="7">
    <source>
        <dbReference type="Proteomes" id="UP000749559"/>
    </source>
</evidence>
<evidence type="ECO:0000313" key="6">
    <source>
        <dbReference type="EMBL" id="CAH1801579.1"/>
    </source>
</evidence>
<feature type="domain" description="Carboxylesterase type B" evidence="5">
    <location>
        <begin position="38"/>
        <end position="567"/>
    </location>
</feature>
<evidence type="ECO:0000256" key="1">
    <source>
        <dbReference type="ARBA" id="ARBA00005964"/>
    </source>
</evidence>
<keyword evidence="4" id="KW-0812">Transmembrane</keyword>
<dbReference type="EMBL" id="CAIIXF020000012">
    <property type="protein sequence ID" value="CAH1801579.1"/>
    <property type="molecule type" value="Genomic_DNA"/>
</dbReference>
<keyword evidence="4" id="KW-0472">Membrane</keyword>
<feature type="transmembrane region" description="Helical" evidence="4">
    <location>
        <begin position="590"/>
        <end position="614"/>
    </location>
</feature>
<dbReference type="Proteomes" id="UP000749559">
    <property type="component" value="Unassembled WGS sequence"/>
</dbReference>
<dbReference type="OrthoDB" id="408631at2759"/>
<proteinExistence type="inferred from homology"/>
<protein>
    <recommendedName>
        <fullName evidence="3">Carboxylic ester hydrolase</fullName>
        <ecNumber evidence="3">3.1.1.-</ecNumber>
    </recommendedName>
</protein>
<dbReference type="SUPFAM" id="SSF53474">
    <property type="entry name" value="alpha/beta-Hydrolases"/>
    <property type="match status" value="1"/>
</dbReference>
<dbReference type="GO" id="GO:0016787">
    <property type="term" value="F:hydrolase activity"/>
    <property type="evidence" value="ECO:0007669"/>
    <property type="project" value="UniProtKB-KW"/>
</dbReference>
<keyword evidence="7" id="KW-1185">Reference proteome</keyword>
<comment type="similarity">
    <text evidence="1 3">Belongs to the type-B carboxylesterase/lipase family.</text>
</comment>
<dbReference type="InterPro" id="IPR051093">
    <property type="entry name" value="Neuroligin/BSAL"/>
</dbReference>
<gene>
    <name evidence="6" type="ORF">OFUS_LOCUS25359</name>
</gene>
<reference evidence="6" key="1">
    <citation type="submission" date="2022-03" db="EMBL/GenBank/DDBJ databases">
        <authorList>
            <person name="Martin C."/>
        </authorList>
    </citation>
    <scope>NUCLEOTIDE SEQUENCE</scope>
</reference>
<dbReference type="Gene3D" id="3.40.50.1820">
    <property type="entry name" value="alpha/beta hydrolase"/>
    <property type="match status" value="1"/>
</dbReference>
<dbReference type="InterPro" id="IPR002018">
    <property type="entry name" value="CarbesteraseB"/>
</dbReference>
<name>A0A8S4Q6R4_OWEFU</name>
<comment type="caution">
    <text evidence="6">The sequence shown here is derived from an EMBL/GenBank/DDBJ whole genome shotgun (WGS) entry which is preliminary data.</text>
</comment>
<dbReference type="PANTHER" id="PTHR43903">
    <property type="entry name" value="NEUROLIGIN"/>
    <property type="match status" value="1"/>
</dbReference>
<dbReference type="InterPro" id="IPR019826">
    <property type="entry name" value="Carboxylesterase_B_AS"/>
</dbReference>
<evidence type="ECO:0000256" key="3">
    <source>
        <dbReference type="RuleBase" id="RU361235"/>
    </source>
</evidence>
<dbReference type="EC" id="3.1.1.-" evidence="3"/>
<organism evidence="6 7">
    <name type="scientific">Owenia fusiformis</name>
    <name type="common">Polychaete worm</name>
    <dbReference type="NCBI Taxonomy" id="6347"/>
    <lineage>
        <taxon>Eukaryota</taxon>
        <taxon>Metazoa</taxon>
        <taxon>Spiralia</taxon>
        <taxon>Lophotrochozoa</taxon>
        <taxon>Annelida</taxon>
        <taxon>Polychaeta</taxon>
        <taxon>Sedentaria</taxon>
        <taxon>Canalipalpata</taxon>
        <taxon>Sabellida</taxon>
        <taxon>Oweniida</taxon>
        <taxon>Oweniidae</taxon>
        <taxon>Owenia</taxon>
    </lineage>
</organism>